<keyword evidence="2 5" id="KW-0645">Protease</keyword>
<reference evidence="7 8" key="1">
    <citation type="submission" date="2016-10" db="EMBL/GenBank/DDBJ databases">
        <authorList>
            <person name="de Groot N.N."/>
        </authorList>
    </citation>
    <scope>NUCLEOTIDE SEQUENCE [LARGE SCALE GENOMIC DNA]</scope>
    <source>
        <strain evidence="7 8">CGMCC 1.10076</strain>
    </source>
</reference>
<keyword evidence="3 5" id="KW-0378">Hydrolase</keyword>
<gene>
    <name evidence="7" type="ORF">SAMN04487935_0718</name>
</gene>
<dbReference type="PROSITE" id="PS50106">
    <property type="entry name" value="PDZ"/>
    <property type="match status" value="1"/>
</dbReference>
<dbReference type="Pfam" id="PF13180">
    <property type="entry name" value="PDZ_2"/>
    <property type="match status" value="1"/>
</dbReference>
<dbReference type="STRING" id="1128970.SAMN04487935_0718"/>
<dbReference type="GO" id="GO:0006508">
    <property type="term" value="P:proteolysis"/>
    <property type="evidence" value="ECO:0007669"/>
    <property type="project" value="UniProtKB-KW"/>
</dbReference>
<dbReference type="PANTHER" id="PTHR32060:SF30">
    <property type="entry name" value="CARBOXY-TERMINAL PROCESSING PROTEASE CTPA"/>
    <property type="match status" value="1"/>
</dbReference>
<evidence type="ECO:0000256" key="5">
    <source>
        <dbReference type="RuleBase" id="RU004404"/>
    </source>
</evidence>
<dbReference type="Proteomes" id="UP000199580">
    <property type="component" value="Unassembled WGS sequence"/>
</dbReference>
<dbReference type="RefSeq" id="WP_091391870.1">
    <property type="nucleotide sequence ID" value="NZ_BKAI01000002.1"/>
</dbReference>
<keyword evidence="4 5" id="KW-0720">Serine protease</keyword>
<evidence type="ECO:0000256" key="2">
    <source>
        <dbReference type="ARBA" id="ARBA00022670"/>
    </source>
</evidence>
<dbReference type="InterPro" id="IPR036034">
    <property type="entry name" value="PDZ_sf"/>
</dbReference>
<dbReference type="GO" id="GO:0030288">
    <property type="term" value="C:outer membrane-bounded periplasmic space"/>
    <property type="evidence" value="ECO:0007669"/>
    <property type="project" value="TreeGrafter"/>
</dbReference>
<dbReference type="OrthoDB" id="9812068at2"/>
<evidence type="ECO:0000256" key="4">
    <source>
        <dbReference type="ARBA" id="ARBA00022825"/>
    </source>
</evidence>
<dbReference type="SUPFAM" id="SSF52096">
    <property type="entry name" value="ClpP/crotonase"/>
    <property type="match status" value="1"/>
</dbReference>
<comment type="similarity">
    <text evidence="1 5">Belongs to the peptidase S41A family.</text>
</comment>
<dbReference type="Pfam" id="PF03572">
    <property type="entry name" value="Peptidase_S41"/>
    <property type="match status" value="1"/>
</dbReference>
<feature type="domain" description="PDZ" evidence="6">
    <location>
        <begin position="83"/>
        <end position="152"/>
    </location>
</feature>
<dbReference type="PANTHER" id="PTHR32060">
    <property type="entry name" value="TAIL-SPECIFIC PROTEASE"/>
    <property type="match status" value="1"/>
</dbReference>
<dbReference type="SUPFAM" id="SSF50156">
    <property type="entry name" value="PDZ domain-like"/>
    <property type="match status" value="1"/>
</dbReference>
<sequence length="545" mass="61216">MYNFLKKRYILPALAGGFLFVGMSFREDFFEVAKQIEIFTTLFKTVNSNYVDDTNPGELMDHAIKSMLADLDPYTNYFNEADVVRFKINNTGEYTGIGAMITRKEGKLIIKEPYKNFPADKAGLKAGDEIIQIGDVSLSDFKDDASQLLKGAKNTKVDIKYIRQGKTLSTQLTLDEVDIKAVPFFGKIDDKTGYIVLSQFNKKASLETKEALEQLKRDGADKIVLDLRGNPGGLLNEAVNICNLFVPKNEIIVTTKSKIEKHNNTYKTTHDPIDTEIPLVILVDGKSASASEIVAGALQDMDRAVIVGSRSFGKGLVQRPVDLTYGTQIKITISRYYTPSGRCIQALDYTHKDKDGKAIRTDASKYNAFQTRKGRTVYDGGGIQPDVELSETKTSPITDALVRNDGIFNYVTNYYYAHPNVGTNIPTISDADFSDFKAYLKKQNFSFDTETEVALKNTLTTAKKEKVDAAIEAEFKQLQAALNRSEETQLNQNSKEIKSLMIDEIIKRYQYREGLYQYYTKSNTEIKKAVSILSNMPEYNKILKI</sequence>
<dbReference type="CDD" id="cd06782">
    <property type="entry name" value="cpPDZ_CPP-like"/>
    <property type="match status" value="1"/>
</dbReference>
<organism evidence="7 8">
    <name type="scientific">Flavobacterium noncentrifugens</name>
    <dbReference type="NCBI Taxonomy" id="1128970"/>
    <lineage>
        <taxon>Bacteria</taxon>
        <taxon>Pseudomonadati</taxon>
        <taxon>Bacteroidota</taxon>
        <taxon>Flavobacteriia</taxon>
        <taxon>Flavobacteriales</taxon>
        <taxon>Flavobacteriaceae</taxon>
        <taxon>Flavobacterium</taxon>
    </lineage>
</organism>
<dbReference type="Gene3D" id="3.90.226.10">
    <property type="entry name" value="2-enoyl-CoA Hydratase, Chain A, domain 1"/>
    <property type="match status" value="1"/>
</dbReference>
<accession>A0A1G8SVU5</accession>
<dbReference type="Gene3D" id="3.30.750.44">
    <property type="match status" value="1"/>
</dbReference>
<dbReference type="GO" id="GO:0007165">
    <property type="term" value="P:signal transduction"/>
    <property type="evidence" value="ECO:0007669"/>
    <property type="project" value="TreeGrafter"/>
</dbReference>
<proteinExistence type="inferred from homology"/>
<dbReference type="GO" id="GO:0008236">
    <property type="term" value="F:serine-type peptidase activity"/>
    <property type="evidence" value="ECO:0007669"/>
    <property type="project" value="UniProtKB-KW"/>
</dbReference>
<dbReference type="NCBIfam" id="TIGR00225">
    <property type="entry name" value="prc"/>
    <property type="match status" value="1"/>
</dbReference>
<name>A0A1G8SVU5_9FLAO</name>
<dbReference type="InterPro" id="IPR004447">
    <property type="entry name" value="Peptidase_S41A"/>
</dbReference>
<evidence type="ECO:0000256" key="3">
    <source>
        <dbReference type="ARBA" id="ARBA00022801"/>
    </source>
</evidence>
<dbReference type="EMBL" id="FNEZ01000001">
    <property type="protein sequence ID" value="SDJ33337.1"/>
    <property type="molecule type" value="Genomic_DNA"/>
</dbReference>
<evidence type="ECO:0000313" key="8">
    <source>
        <dbReference type="Proteomes" id="UP000199580"/>
    </source>
</evidence>
<dbReference type="InterPro" id="IPR001478">
    <property type="entry name" value="PDZ"/>
</dbReference>
<dbReference type="SMART" id="SM00245">
    <property type="entry name" value="TSPc"/>
    <property type="match status" value="1"/>
</dbReference>
<dbReference type="AlphaFoldDB" id="A0A1G8SVU5"/>
<dbReference type="InterPro" id="IPR029045">
    <property type="entry name" value="ClpP/crotonase-like_dom_sf"/>
</dbReference>
<dbReference type="CDD" id="cd07560">
    <property type="entry name" value="Peptidase_S41_CPP"/>
    <property type="match status" value="1"/>
</dbReference>
<dbReference type="InterPro" id="IPR005151">
    <property type="entry name" value="Tail-specific_protease"/>
</dbReference>
<keyword evidence="8" id="KW-1185">Reference proteome</keyword>
<evidence type="ECO:0000259" key="6">
    <source>
        <dbReference type="PROSITE" id="PS50106"/>
    </source>
</evidence>
<dbReference type="SMART" id="SM00228">
    <property type="entry name" value="PDZ"/>
    <property type="match status" value="1"/>
</dbReference>
<dbReference type="GO" id="GO:0004175">
    <property type="term" value="F:endopeptidase activity"/>
    <property type="evidence" value="ECO:0007669"/>
    <property type="project" value="TreeGrafter"/>
</dbReference>
<evidence type="ECO:0000256" key="1">
    <source>
        <dbReference type="ARBA" id="ARBA00009179"/>
    </source>
</evidence>
<protein>
    <submittedName>
        <fullName evidence="7">Carboxyl-terminal processing protease</fullName>
    </submittedName>
</protein>
<evidence type="ECO:0000313" key="7">
    <source>
        <dbReference type="EMBL" id="SDJ33337.1"/>
    </source>
</evidence>
<dbReference type="Gene3D" id="2.30.42.10">
    <property type="match status" value="1"/>
</dbReference>